<evidence type="ECO:0000313" key="2">
    <source>
        <dbReference type="Proteomes" id="UP000762676"/>
    </source>
</evidence>
<comment type="caution">
    <text evidence="1">The sequence shown here is derived from an EMBL/GenBank/DDBJ whole genome shotgun (WGS) entry which is preliminary data.</text>
</comment>
<evidence type="ECO:0000313" key="1">
    <source>
        <dbReference type="EMBL" id="GFR93440.1"/>
    </source>
</evidence>
<keyword evidence="2" id="KW-1185">Reference proteome</keyword>
<accession>A0AAV4HA26</accession>
<proteinExistence type="predicted"/>
<dbReference type="PANTHER" id="PTHR23274">
    <property type="entry name" value="DNA HELICASE-RELATED"/>
    <property type="match status" value="1"/>
</dbReference>
<dbReference type="Proteomes" id="UP000762676">
    <property type="component" value="Unassembled WGS sequence"/>
</dbReference>
<keyword evidence="1" id="KW-0378">Hydrolase</keyword>
<name>A0AAV4HA26_9GAST</name>
<sequence length="131" mass="14494">MVMRSLTPPRVMNGTRCIVNKTTQNAVIVKIASGPYSGGIHCIPRISLQPSDSSLPFSFVRRQFPLQPCMAMTINKAQGQTMKFIGLYLETPVFAHGMLYAALSRTGTRNANWILAPESKSRNVVYPEALH</sequence>
<dbReference type="GO" id="GO:0005657">
    <property type="term" value="C:replication fork"/>
    <property type="evidence" value="ECO:0007669"/>
    <property type="project" value="TreeGrafter"/>
</dbReference>
<dbReference type="SUPFAM" id="SSF52540">
    <property type="entry name" value="P-loop containing nucleoside triphosphate hydrolases"/>
    <property type="match status" value="1"/>
</dbReference>
<keyword evidence="1" id="KW-0347">Helicase</keyword>
<reference evidence="1 2" key="1">
    <citation type="journal article" date="2021" name="Elife">
        <title>Chloroplast acquisition without the gene transfer in kleptoplastic sea slugs, Plakobranchus ocellatus.</title>
        <authorList>
            <person name="Maeda T."/>
            <person name="Takahashi S."/>
            <person name="Yoshida T."/>
            <person name="Shimamura S."/>
            <person name="Takaki Y."/>
            <person name="Nagai Y."/>
            <person name="Toyoda A."/>
            <person name="Suzuki Y."/>
            <person name="Arimoto A."/>
            <person name="Ishii H."/>
            <person name="Satoh N."/>
            <person name="Nishiyama T."/>
            <person name="Hasebe M."/>
            <person name="Maruyama T."/>
            <person name="Minagawa J."/>
            <person name="Obokata J."/>
            <person name="Shigenobu S."/>
        </authorList>
    </citation>
    <scope>NUCLEOTIDE SEQUENCE [LARGE SCALE GENOMIC DNA]</scope>
</reference>
<gene>
    <name evidence="1" type="ORF">ElyMa_000893000</name>
</gene>
<dbReference type="EMBL" id="BMAT01001839">
    <property type="protein sequence ID" value="GFR93440.1"/>
    <property type="molecule type" value="Genomic_DNA"/>
</dbReference>
<dbReference type="InterPro" id="IPR027417">
    <property type="entry name" value="P-loop_NTPase"/>
</dbReference>
<dbReference type="GO" id="GO:0004386">
    <property type="term" value="F:helicase activity"/>
    <property type="evidence" value="ECO:0007669"/>
    <property type="project" value="UniProtKB-KW"/>
</dbReference>
<dbReference type="GO" id="GO:0006260">
    <property type="term" value="P:DNA replication"/>
    <property type="evidence" value="ECO:0007669"/>
    <property type="project" value="TreeGrafter"/>
</dbReference>
<organism evidence="1 2">
    <name type="scientific">Elysia marginata</name>
    <dbReference type="NCBI Taxonomy" id="1093978"/>
    <lineage>
        <taxon>Eukaryota</taxon>
        <taxon>Metazoa</taxon>
        <taxon>Spiralia</taxon>
        <taxon>Lophotrochozoa</taxon>
        <taxon>Mollusca</taxon>
        <taxon>Gastropoda</taxon>
        <taxon>Heterobranchia</taxon>
        <taxon>Euthyneura</taxon>
        <taxon>Panpulmonata</taxon>
        <taxon>Sacoglossa</taxon>
        <taxon>Placobranchoidea</taxon>
        <taxon>Plakobranchidae</taxon>
        <taxon>Elysia</taxon>
    </lineage>
</organism>
<protein>
    <submittedName>
        <fullName evidence="1">ATP-dependent DNA helicase PIF1</fullName>
    </submittedName>
</protein>
<keyword evidence="1" id="KW-0547">Nucleotide-binding</keyword>
<keyword evidence="1" id="KW-0067">ATP-binding</keyword>
<dbReference type="AlphaFoldDB" id="A0AAV4HA26"/>
<dbReference type="PANTHER" id="PTHR23274:SF51">
    <property type="entry name" value="OS03G0423850 PROTEIN"/>
    <property type="match status" value="1"/>
</dbReference>